<organism evidence="1 2">
    <name type="scientific">Paenibacillus vulneris</name>
    <dbReference type="NCBI Taxonomy" id="1133364"/>
    <lineage>
        <taxon>Bacteria</taxon>
        <taxon>Bacillati</taxon>
        <taxon>Bacillota</taxon>
        <taxon>Bacilli</taxon>
        <taxon>Bacillales</taxon>
        <taxon>Paenibacillaceae</taxon>
        <taxon>Paenibacillus</taxon>
    </lineage>
</organism>
<dbReference type="Proteomes" id="UP001597180">
    <property type="component" value="Unassembled WGS sequence"/>
</dbReference>
<accession>A0ABW3V006</accession>
<evidence type="ECO:0000313" key="2">
    <source>
        <dbReference type="Proteomes" id="UP001597180"/>
    </source>
</evidence>
<dbReference type="EMBL" id="JBHTLU010000065">
    <property type="protein sequence ID" value="MFD1225551.1"/>
    <property type="molecule type" value="Genomic_DNA"/>
</dbReference>
<evidence type="ECO:0000313" key="1">
    <source>
        <dbReference type="EMBL" id="MFD1225551.1"/>
    </source>
</evidence>
<protein>
    <submittedName>
        <fullName evidence="1">Uncharacterized protein</fullName>
    </submittedName>
</protein>
<reference evidence="2" key="1">
    <citation type="journal article" date="2019" name="Int. J. Syst. Evol. Microbiol.">
        <title>The Global Catalogue of Microorganisms (GCM) 10K type strain sequencing project: providing services to taxonomists for standard genome sequencing and annotation.</title>
        <authorList>
            <consortium name="The Broad Institute Genomics Platform"/>
            <consortium name="The Broad Institute Genome Sequencing Center for Infectious Disease"/>
            <person name="Wu L."/>
            <person name="Ma J."/>
        </authorList>
    </citation>
    <scope>NUCLEOTIDE SEQUENCE [LARGE SCALE GENOMIC DNA]</scope>
    <source>
        <strain evidence="2">CCUG 53270</strain>
    </source>
</reference>
<name>A0ABW3V006_9BACL</name>
<sequence>MNQLDVLLIDIRLTEKKVREVAKERGIKIRRHPYSGIDAKFPDGKKVHYFGWKHAYNELMNTI</sequence>
<gene>
    <name evidence="1" type="ORF">ACFQ4B_36285</name>
</gene>
<proteinExistence type="predicted"/>
<keyword evidence="2" id="KW-1185">Reference proteome</keyword>
<dbReference type="RefSeq" id="WP_345585012.1">
    <property type="nucleotide sequence ID" value="NZ_BAABJG010000002.1"/>
</dbReference>
<comment type="caution">
    <text evidence="1">The sequence shown here is derived from an EMBL/GenBank/DDBJ whole genome shotgun (WGS) entry which is preliminary data.</text>
</comment>